<dbReference type="GO" id="GO:0016887">
    <property type="term" value="F:ATP hydrolysis activity"/>
    <property type="evidence" value="ECO:0007669"/>
    <property type="project" value="InterPro"/>
</dbReference>
<organism evidence="3 4">
    <name type="scientific">Nocardioides scoriae</name>
    <dbReference type="NCBI Taxonomy" id="642780"/>
    <lineage>
        <taxon>Bacteria</taxon>
        <taxon>Bacillati</taxon>
        <taxon>Actinomycetota</taxon>
        <taxon>Actinomycetes</taxon>
        <taxon>Propionibacteriales</taxon>
        <taxon>Nocardioidaceae</taxon>
        <taxon>Nocardioides</taxon>
    </lineage>
</organism>
<proteinExistence type="predicted"/>
<feature type="domain" description="ATPase AAA-type core" evidence="2">
    <location>
        <begin position="254"/>
        <end position="397"/>
    </location>
</feature>
<dbReference type="Pfam" id="PF13304">
    <property type="entry name" value="AAA_21"/>
    <property type="match status" value="1"/>
</dbReference>
<dbReference type="InterPro" id="IPR003959">
    <property type="entry name" value="ATPase_AAA_core"/>
</dbReference>
<name>A0A1H1RXW3_9ACTN</name>
<keyword evidence="3" id="KW-0067">ATP-binding</keyword>
<keyword evidence="3" id="KW-0547">Nucleotide-binding</keyword>
<dbReference type="SUPFAM" id="SSF52540">
    <property type="entry name" value="P-loop containing nucleoside triphosphate hydrolases"/>
    <property type="match status" value="1"/>
</dbReference>
<dbReference type="InterPro" id="IPR027417">
    <property type="entry name" value="P-loop_NTPase"/>
</dbReference>
<evidence type="ECO:0000313" key="3">
    <source>
        <dbReference type="EMBL" id="SDS40591.1"/>
    </source>
</evidence>
<dbReference type="PANTHER" id="PTHR43581">
    <property type="entry name" value="ATP/GTP PHOSPHATASE"/>
    <property type="match status" value="1"/>
</dbReference>
<evidence type="ECO:0000259" key="1">
    <source>
        <dbReference type="Pfam" id="PF13175"/>
    </source>
</evidence>
<keyword evidence="4" id="KW-1185">Reference proteome</keyword>
<dbReference type="EMBL" id="LT629757">
    <property type="protein sequence ID" value="SDS40591.1"/>
    <property type="molecule type" value="Genomic_DNA"/>
</dbReference>
<reference evidence="4" key="1">
    <citation type="submission" date="2016-10" db="EMBL/GenBank/DDBJ databases">
        <authorList>
            <person name="Varghese N."/>
            <person name="Submissions S."/>
        </authorList>
    </citation>
    <scope>NUCLEOTIDE SEQUENCE [LARGE SCALE GENOMIC DNA]</scope>
    <source>
        <strain evidence="4">DSM 22127</strain>
    </source>
</reference>
<dbReference type="Gene3D" id="3.40.50.300">
    <property type="entry name" value="P-loop containing nucleotide triphosphate hydrolases"/>
    <property type="match status" value="2"/>
</dbReference>
<dbReference type="InterPro" id="IPR041685">
    <property type="entry name" value="AAA_GajA/Old/RecF-like"/>
</dbReference>
<dbReference type="RefSeq" id="WP_091728638.1">
    <property type="nucleotide sequence ID" value="NZ_LT629757.1"/>
</dbReference>
<protein>
    <submittedName>
        <fullName evidence="3">Predicted ATP-binding protein involved in virulence</fullName>
    </submittedName>
</protein>
<feature type="domain" description="Endonuclease GajA/Old nuclease/RecF-like AAA" evidence="1">
    <location>
        <begin position="1"/>
        <end position="51"/>
    </location>
</feature>
<gene>
    <name evidence="3" type="ORF">SAMN04488570_1808</name>
</gene>
<accession>A0A1H1RXW3</accession>
<evidence type="ECO:0000313" key="4">
    <source>
        <dbReference type="Proteomes" id="UP000198859"/>
    </source>
</evidence>
<dbReference type="AlphaFoldDB" id="A0A1H1RXW3"/>
<dbReference type="OrthoDB" id="3237462at2"/>
<dbReference type="CDD" id="cd00267">
    <property type="entry name" value="ABC_ATPase"/>
    <property type="match status" value="1"/>
</dbReference>
<dbReference type="GO" id="GO:0005524">
    <property type="term" value="F:ATP binding"/>
    <property type="evidence" value="ECO:0007669"/>
    <property type="project" value="UniProtKB-KW"/>
</dbReference>
<dbReference type="InterPro" id="IPR051396">
    <property type="entry name" value="Bact_Antivir_Def_Nuclease"/>
</dbReference>
<dbReference type="PANTHER" id="PTHR43581:SF4">
    <property type="entry name" value="ATP_GTP PHOSPHATASE"/>
    <property type="match status" value="1"/>
</dbReference>
<dbReference type="STRING" id="642780.SAMN04488570_1808"/>
<dbReference type="Proteomes" id="UP000198859">
    <property type="component" value="Chromosome I"/>
</dbReference>
<dbReference type="Pfam" id="PF13175">
    <property type="entry name" value="AAA_15"/>
    <property type="match status" value="1"/>
</dbReference>
<evidence type="ECO:0000259" key="2">
    <source>
        <dbReference type="Pfam" id="PF13304"/>
    </source>
</evidence>
<sequence length="534" mass="61866">MRIERLYLKNYKSLNDFTIDFDETEFATVLVGENGTGKSNLFEAIAEIFADLDNSERPKFHYSLIYTCRGNRITIIGTPEKRPSISVGEGDEVEEYTWARFEREKDDLLPRYVFAYYSGPSNRLQSHFLQHQRDFYNAIIKDTTGEPPPIRRLFYCMPEHSRWVLLAYFLRSSQPPKFLMENFEIEGFDSALLVLHKPEWANKWSQRRPPPASVAAHSDGRFWWSRGVVKTFLQRLWDLSLTPLAVSEGHREDFRSQDVNEERLYLYIPDVETLQRLQAAYHDEAALFAALESTDISNLVRDVRVRVMRNGEPILFTALSEGEKQLLTVIGLMQFTRHDESLFLLDEPDTHLNPKWKLRYLREISRQAGLATGEGEIDDWVDGTSQMILATHDPLTIAGLSANQVQMFERADGKTTVRSPEEDPRGLGVAGVLIQMFGLPTTLDLETQDKIDRRNELARLDMRTPHQETQLDKLATELSALGLAYESRDPDYRQYLRHLHEWENAHARALKTLPVAEQERLMDDIFDRMFGQET</sequence>